<evidence type="ECO:0000256" key="6">
    <source>
        <dbReference type="ARBA" id="ARBA00022490"/>
    </source>
</evidence>
<name>A0ABN9LSD6_9NEOB</name>
<dbReference type="Pfam" id="PF00626">
    <property type="entry name" value="Gelsolin"/>
    <property type="match status" value="1"/>
</dbReference>
<evidence type="ECO:0000256" key="8">
    <source>
        <dbReference type="ARBA" id="ARBA00022837"/>
    </source>
</evidence>
<evidence type="ECO:0000256" key="9">
    <source>
        <dbReference type="ARBA" id="ARBA00022949"/>
    </source>
</evidence>
<keyword evidence="6" id="KW-0963">Cytoplasm</keyword>
<evidence type="ECO:0000256" key="11">
    <source>
        <dbReference type="ARBA" id="ARBA00023212"/>
    </source>
</evidence>
<evidence type="ECO:0000256" key="10">
    <source>
        <dbReference type="ARBA" id="ARBA00023203"/>
    </source>
</evidence>
<keyword evidence="8" id="KW-0106">Calcium</keyword>
<keyword evidence="12" id="KW-0966">Cell projection</keyword>
<organism evidence="15 16">
    <name type="scientific">Ranitomeya imitator</name>
    <name type="common">mimic poison frog</name>
    <dbReference type="NCBI Taxonomy" id="111125"/>
    <lineage>
        <taxon>Eukaryota</taxon>
        <taxon>Metazoa</taxon>
        <taxon>Chordata</taxon>
        <taxon>Craniata</taxon>
        <taxon>Vertebrata</taxon>
        <taxon>Euteleostomi</taxon>
        <taxon>Amphibia</taxon>
        <taxon>Batrachia</taxon>
        <taxon>Anura</taxon>
        <taxon>Neobatrachia</taxon>
        <taxon>Hyloidea</taxon>
        <taxon>Dendrobatidae</taxon>
        <taxon>Dendrobatinae</taxon>
        <taxon>Ranitomeya</taxon>
    </lineage>
</organism>
<dbReference type="InterPro" id="IPR007123">
    <property type="entry name" value="Gelsolin-like_dom"/>
</dbReference>
<dbReference type="CDD" id="cd11291">
    <property type="entry name" value="gelsolin_S6_like"/>
    <property type="match status" value="1"/>
</dbReference>
<dbReference type="PANTHER" id="PTHR11977">
    <property type="entry name" value="VILLIN"/>
    <property type="match status" value="1"/>
</dbReference>
<keyword evidence="11" id="KW-0206">Cytoskeleton</keyword>
<dbReference type="Gene3D" id="3.40.20.10">
    <property type="entry name" value="Severin"/>
    <property type="match status" value="3"/>
</dbReference>
<evidence type="ECO:0000256" key="12">
    <source>
        <dbReference type="ARBA" id="ARBA00023273"/>
    </source>
</evidence>
<dbReference type="PRINTS" id="PR00597">
    <property type="entry name" value="GELSOLIN"/>
</dbReference>
<evidence type="ECO:0000256" key="7">
    <source>
        <dbReference type="ARBA" id="ARBA00022737"/>
    </source>
</evidence>
<evidence type="ECO:0000259" key="14">
    <source>
        <dbReference type="Pfam" id="PF00626"/>
    </source>
</evidence>
<dbReference type="SMART" id="SM00262">
    <property type="entry name" value="GEL"/>
    <property type="match status" value="2"/>
</dbReference>
<dbReference type="CDD" id="cd11288">
    <property type="entry name" value="gelsolin_S5_like"/>
    <property type="match status" value="1"/>
</dbReference>
<keyword evidence="9" id="KW-0965">Cell junction</keyword>
<dbReference type="EMBL" id="CAUEEQ010022919">
    <property type="protein sequence ID" value="CAJ0944725.1"/>
    <property type="molecule type" value="Genomic_DNA"/>
</dbReference>
<feature type="domain" description="Gelsolin-like" evidence="14">
    <location>
        <begin position="278"/>
        <end position="353"/>
    </location>
</feature>
<dbReference type="PANTHER" id="PTHR11977:SF78">
    <property type="entry name" value="SCINDERIN"/>
    <property type="match status" value="1"/>
</dbReference>
<reference evidence="15" key="1">
    <citation type="submission" date="2023-07" db="EMBL/GenBank/DDBJ databases">
        <authorList>
            <person name="Stuckert A."/>
        </authorList>
    </citation>
    <scope>NUCLEOTIDE SEQUENCE</scope>
</reference>
<gene>
    <name evidence="15" type="ORF">RIMI_LOCUS10554670</name>
</gene>
<evidence type="ECO:0000256" key="4">
    <source>
        <dbReference type="ARBA" id="ARBA00014288"/>
    </source>
</evidence>
<protein>
    <recommendedName>
        <fullName evidence="4">Scinderin</fullName>
    </recommendedName>
    <alternativeName>
        <fullName evidence="13">Adseverin</fullName>
    </alternativeName>
</protein>
<keyword evidence="10" id="KW-0009">Actin-binding</keyword>
<keyword evidence="16" id="KW-1185">Reference proteome</keyword>
<accession>A0ABN9LSD6</accession>
<dbReference type="Proteomes" id="UP001176940">
    <property type="component" value="Unassembled WGS sequence"/>
</dbReference>
<dbReference type="InterPro" id="IPR029006">
    <property type="entry name" value="ADF-H/Gelsolin-like_dom_sf"/>
</dbReference>
<dbReference type="InterPro" id="IPR007122">
    <property type="entry name" value="Villin/Gelsolin"/>
</dbReference>
<evidence type="ECO:0000256" key="3">
    <source>
        <dbReference type="ARBA" id="ARBA00008418"/>
    </source>
</evidence>
<dbReference type="SUPFAM" id="SSF55753">
    <property type="entry name" value="Actin depolymerizing proteins"/>
    <property type="match status" value="3"/>
</dbReference>
<keyword evidence="7" id="KW-0677">Repeat</keyword>
<evidence type="ECO:0000256" key="5">
    <source>
        <dbReference type="ARBA" id="ARBA00022467"/>
    </source>
</evidence>
<comment type="subcellular location">
    <subcellularLocation>
        <location evidence="1">Cell projection</location>
        <location evidence="1">Podosome</location>
    </subcellularLocation>
    <subcellularLocation>
        <location evidence="2">Cytoplasm</location>
        <location evidence="2">Cytoskeleton</location>
    </subcellularLocation>
</comment>
<evidence type="ECO:0000256" key="13">
    <source>
        <dbReference type="ARBA" id="ARBA00030694"/>
    </source>
</evidence>
<evidence type="ECO:0000256" key="2">
    <source>
        <dbReference type="ARBA" id="ARBA00004245"/>
    </source>
</evidence>
<evidence type="ECO:0000313" key="16">
    <source>
        <dbReference type="Proteomes" id="UP001176940"/>
    </source>
</evidence>
<comment type="caution">
    <text evidence="15">The sequence shown here is derived from an EMBL/GenBank/DDBJ whole genome shotgun (WGS) entry which is preliminary data.</text>
</comment>
<comment type="similarity">
    <text evidence="3">Belongs to the villin/gelsolin family.</text>
</comment>
<proteinExistence type="inferred from homology"/>
<evidence type="ECO:0000313" key="15">
    <source>
        <dbReference type="EMBL" id="CAJ0944725.1"/>
    </source>
</evidence>
<keyword evidence="5" id="KW-0117">Actin capping</keyword>
<sequence>MVLEKNCVGLELWEDFQQISSLEMTLGSYKVILWEQKVRGTLTLLKEQLEGDIVDTGTPIIPYIPEFRDCLDKKNHRLPRLTYPCHCTRNYKTIEQCRLKRYLLIDECLLMPSDISPHSTVRVTQGKEPCHLLSLFKEKPLIIYKDGTSRKGGQALPSAVRLFQIRRNLSFITRIVEVEAAATSLNSNDVFVLKLKNNSGYEWTGRGASGEEEKGAGYIINILKCKTTRIKEGQEPDDFWSSLGGKKSYQTSELLGSQVANHPPRLYGCSNKSGRFVIEEVPGEFTQEDLAEDDVMLLDTWEQIFLWIGKDANEVEKKESMKSAKQYINTDPSGRDKRIPITTVKQGHEPPTFTGWFLGWDFGRWQQ</sequence>
<evidence type="ECO:0000256" key="1">
    <source>
        <dbReference type="ARBA" id="ARBA00004188"/>
    </source>
</evidence>